<feature type="domain" description="HTH lysR-type" evidence="1">
    <location>
        <begin position="1"/>
        <end position="40"/>
    </location>
</feature>
<protein>
    <submittedName>
        <fullName evidence="2">LysR family transcriptional regulator</fullName>
    </submittedName>
</protein>
<name>A0A3T0NA25_9RHOB</name>
<dbReference type="GO" id="GO:0003700">
    <property type="term" value="F:DNA-binding transcription factor activity"/>
    <property type="evidence" value="ECO:0007669"/>
    <property type="project" value="InterPro"/>
</dbReference>
<dbReference type="AlphaFoldDB" id="A0A3T0NA25"/>
<evidence type="ECO:0000313" key="2">
    <source>
        <dbReference type="EMBL" id="AZV80878.1"/>
    </source>
</evidence>
<dbReference type="PROSITE" id="PS50931">
    <property type="entry name" value="HTH_LYSR"/>
    <property type="match status" value="1"/>
</dbReference>
<dbReference type="InterPro" id="IPR036388">
    <property type="entry name" value="WH-like_DNA-bd_sf"/>
</dbReference>
<keyword evidence="3" id="KW-1185">Reference proteome</keyword>
<dbReference type="Proteomes" id="UP000283063">
    <property type="component" value="Plasmid pW43B"/>
</dbReference>
<dbReference type="Gene3D" id="1.10.10.10">
    <property type="entry name" value="Winged helix-like DNA-binding domain superfamily/Winged helix DNA-binding domain"/>
    <property type="match status" value="1"/>
</dbReference>
<dbReference type="Pfam" id="PF00126">
    <property type="entry name" value="HTH_1"/>
    <property type="match status" value="1"/>
</dbReference>
<reference evidence="2 3" key="1">
    <citation type="submission" date="2018-10" db="EMBL/GenBank/DDBJ databases">
        <title>Parasedimentitalea marina sp. nov., a psychrophilic bacterium isolated from deep seawater of the New Britain Trench.</title>
        <authorList>
            <person name="Cao J."/>
        </authorList>
    </citation>
    <scope>NUCLEOTIDE SEQUENCE [LARGE SCALE GENOMIC DNA]</scope>
    <source>
        <strain evidence="2 3">W43</strain>
        <plasmid evidence="2 3">pW43B</plasmid>
    </source>
</reference>
<dbReference type="EMBL" id="CP033221">
    <property type="protein sequence ID" value="AZV80878.1"/>
    <property type="molecule type" value="Genomic_DNA"/>
</dbReference>
<organism evidence="2 3">
    <name type="scientific">Parasedimentitalea marina</name>
    <dbReference type="NCBI Taxonomy" id="2483033"/>
    <lineage>
        <taxon>Bacteria</taxon>
        <taxon>Pseudomonadati</taxon>
        <taxon>Pseudomonadota</taxon>
        <taxon>Alphaproteobacteria</taxon>
        <taxon>Rhodobacterales</taxon>
        <taxon>Paracoccaceae</taxon>
        <taxon>Parasedimentitalea</taxon>
    </lineage>
</organism>
<proteinExistence type="predicted"/>
<dbReference type="InterPro" id="IPR036390">
    <property type="entry name" value="WH_DNA-bd_sf"/>
</dbReference>
<keyword evidence="2" id="KW-0614">Plasmid</keyword>
<dbReference type="InterPro" id="IPR000847">
    <property type="entry name" value="LysR_HTH_N"/>
</dbReference>
<evidence type="ECO:0000259" key="1">
    <source>
        <dbReference type="PROSITE" id="PS50931"/>
    </source>
</evidence>
<dbReference type="KEGG" id="sedi:EBB79_23365"/>
<evidence type="ECO:0000313" key="3">
    <source>
        <dbReference type="Proteomes" id="UP000283063"/>
    </source>
</evidence>
<accession>A0A3T0NA25</accession>
<sequence>MRSSAHQIELFQMAYRLRSARKAALALNVSQPSISRAVSEPAE</sequence>
<gene>
    <name evidence="2" type="ORF">EBB79_23365</name>
</gene>
<geneLocation type="plasmid" evidence="2 3">
    <name>pW43B</name>
</geneLocation>
<dbReference type="SUPFAM" id="SSF46785">
    <property type="entry name" value="Winged helix' DNA-binding domain"/>
    <property type="match status" value="1"/>
</dbReference>